<accession>A0A9E6RJ33</accession>
<dbReference type="KEGG" id="cmet:K6K41_15970"/>
<keyword evidence="1" id="KW-0732">Signal</keyword>
<evidence type="ECO:0000313" key="2">
    <source>
        <dbReference type="EMBL" id="QZO02406.1"/>
    </source>
</evidence>
<proteinExistence type="predicted"/>
<feature type="chain" id="PRO_5038980315" evidence="1">
    <location>
        <begin position="25"/>
        <end position="110"/>
    </location>
</feature>
<protein>
    <submittedName>
        <fullName evidence="2">Uncharacterized protein</fullName>
    </submittedName>
</protein>
<evidence type="ECO:0000256" key="1">
    <source>
        <dbReference type="SAM" id="SignalP"/>
    </source>
</evidence>
<name>A0A9E6RJ33_9HYPH</name>
<sequence length="110" mass="12190">MKNYFACAVVTALSIAFALSSADAANRKVNIRNKTSQTMTEFYASNTGSQDWEEDILGSQELEPGEKIEIDIDDGSGKCKFDFQGVFADGEKVIKRNINVCQIETFSFTE</sequence>
<gene>
    <name evidence="2" type="ORF">K6K41_15970</name>
</gene>
<dbReference type="AlphaFoldDB" id="A0A9E6RJ33"/>
<keyword evidence="3" id="KW-1185">Reference proteome</keyword>
<evidence type="ECO:0000313" key="3">
    <source>
        <dbReference type="Proteomes" id="UP000825701"/>
    </source>
</evidence>
<dbReference type="EMBL" id="CP081869">
    <property type="protein sequence ID" value="QZO02406.1"/>
    <property type="molecule type" value="Genomic_DNA"/>
</dbReference>
<feature type="signal peptide" evidence="1">
    <location>
        <begin position="1"/>
        <end position="24"/>
    </location>
</feature>
<reference evidence="2" key="1">
    <citation type="submission" date="2021-08" db="EMBL/GenBank/DDBJ databases">
        <authorList>
            <person name="Zhang H."/>
            <person name="Xu M."/>
            <person name="Yu Z."/>
            <person name="Yang L."/>
            <person name="Cai Y."/>
        </authorList>
    </citation>
    <scope>NUCLEOTIDE SEQUENCE</scope>
    <source>
        <strain evidence="2">CHL1</strain>
    </source>
</reference>
<organism evidence="2 3">
    <name type="scientific">Chenggangzhangella methanolivorans</name>
    <dbReference type="NCBI Taxonomy" id="1437009"/>
    <lineage>
        <taxon>Bacteria</taxon>
        <taxon>Pseudomonadati</taxon>
        <taxon>Pseudomonadota</taxon>
        <taxon>Alphaproteobacteria</taxon>
        <taxon>Hyphomicrobiales</taxon>
        <taxon>Methylopilaceae</taxon>
        <taxon>Chenggangzhangella</taxon>
    </lineage>
</organism>
<dbReference type="Proteomes" id="UP000825701">
    <property type="component" value="Chromosome"/>
</dbReference>